<feature type="compositionally biased region" description="Low complexity" evidence="1">
    <location>
        <begin position="378"/>
        <end position="389"/>
    </location>
</feature>
<feature type="transmembrane region" description="Helical" evidence="2">
    <location>
        <begin position="244"/>
        <end position="266"/>
    </location>
</feature>
<sequence>MAVYGNYSIGNAAVTGLLLLINVGLFLASLFVCRRHGDQARGYVTWMKISFMFFSGYLFFNCLTSVLIVLYYNDLLGTGFNVTSNLEVCFEMIVKVLIVATLGSLVRGIFYARSSKPAALAMPFRVFAFVLVGLVSLLTIVFLGVAMHATFSSSSRSFQSAMHANKIWGAIQIVLFIVSLALVAIAGFTFTKVKSMAHLRTASTVLIVACVFFFVQNLYSIVWIGLYGNLAGRRRSAIPPEFSVIINLIFGVISLFATLVTLFHLARSKDKFASAPTPGPMQAAPVQYPSQPGVPVQGYPQYQYAQPTQPAQAYAYAQPHVQPQGQPAWQPGMYYYPQQQVPQGYAPQQVAGQQPVYPPNIAQLPAQTPQLKSVDVNTTGPTTVSATSTPAPPSELGQGVNK</sequence>
<keyword evidence="2" id="KW-1133">Transmembrane helix</keyword>
<accession>A0A2N3NEY4</accession>
<feature type="transmembrane region" description="Helical" evidence="2">
    <location>
        <begin position="92"/>
        <end position="112"/>
    </location>
</feature>
<name>A0A2N3NEY4_9PEZI</name>
<evidence type="ECO:0000256" key="2">
    <source>
        <dbReference type="SAM" id="Phobius"/>
    </source>
</evidence>
<reference evidence="3 4" key="1">
    <citation type="journal article" date="2017" name="G3 (Bethesda)">
        <title>First Draft Genome Sequence of the Pathogenic Fungus Lomentospora prolificans (Formerly Scedosporium prolificans).</title>
        <authorList>
            <person name="Luo R."/>
            <person name="Zimin A."/>
            <person name="Workman R."/>
            <person name="Fan Y."/>
            <person name="Pertea G."/>
            <person name="Grossman N."/>
            <person name="Wear M.P."/>
            <person name="Jia B."/>
            <person name="Miller H."/>
            <person name="Casadevall A."/>
            <person name="Timp W."/>
            <person name="Zhang S.X."/>
            <person name="Salzberg S.L."/>
        </authorList>
    </citation>
    <scope>NUCLEOTIDE SEQUENCE [LARGE SCALE GENOMIC DNA]</scope>
    <source>
        <strain evidence="3 4">JHH-5317</strain>
    </source>
</reference>
<gene>
    <name evidence="3" type="ORF">jhhlp_002753</name>
</gene>
<evidence type="ECO:0000313" key="3">
    <source>
        <dbReference type="EMBL" id="PKS10994.1"/>
    </source>
</evidence>
<evidence type="ECO:0000256" key="1">
    <source>
        <dbReference type="SAM" id="MobiDB-lite"/>
    </source>
</evidence>
<dbReference type="OrthoDB" id="5217806at2759"/>
<dbReference type="VEuPathDB" id="FungiDB:jhhlp_002753"/>
<organism evidence="3 4">
    <name type="scientific">Lomentospora prolificans</name>
    <dbReference type="NCBI Taxonomy" id="41688"/>
    <lineage>
        <taxon>Eukaryota</taxon>
        <taxon>Fungi</taxon>
        <taxon>Dikarya</taxon>
        <taxon>Ascomycota</taxon>
        <taxon>Pezizomycotina</taxon>
        <taxon>Sordariomycetes</taxon>
        <taxon>Hypocreomycetidae</taxon>
        <taxon>Microascales</taxon>
        <taxon>Microascaceae</taxon>
        <taxon>Lomentospora</taxon>
    </lineage>
</organism>
<feature type="compositionally biased region" description="Polar residues" evidence="1">
    <location>
        <begin position="365"/>
        <end position="377"/>
    </location>
</feature>
<comment type="caution">
    <text evidence="3">The sequence shown here is derived from an EMBL/GenBank/DDBJ whole genome shotgun (WGS) entry which is preliminary data.</text>
</comment>
<dbReference type="AlphaFoldDB" id="A0A2N3NEY4"/>
<feature type="region of interest" description="Disordered" evidence="1">
    <location>
        <begin position="348"/>
        <end position="402"/>
    </location>
</feature>
<dbReference type="InParanoid" id="A0A2N3NEY4"/>
<feature type="transmembrane region" description="Helical" evidence="2">
    <location>
        <begin position="45"/>
        <end position="72"/>
    </location>
</feature>
<feature type="transmembrane region" description="Helical" evidence="2">
    <location>
        <begin position="124"/>
        <end position="147"/>
    </location>
</feature>
<feature type="transmembrane region" description="Helical" evidence="2">
    <location>
        <begin position="12"/>
        <end position="33"/>
    </location>
</feature>
<protein>
    <submittedName>
        <fullName evidence="3">Uncharacterized protein</fullName>
    </submittedName>
</protein>
<dbReference type="Proteomes" id="UP000233524">
    <property type="component" value="Unassembled WGS sequence"/>
</dbReference>
<feature type="transmembrane region" description="Helical" evidence="2">
    <location>
        <begin position="202"/>
        <end position="224"/>
    </location>
</feature>
<evidence type="ECO:0000313" key="4">
    <source>
        <dbReference type="Proteomes" id="UP000233524"/>
    </source>
</evidence>
<keyword evidence="2" id="KW-0472">Membrane</keyword>
<proteinExistence type="predicted"/>
<dbReference type="STRING" id="41688.A0A2N3NEY4"/>
<dbReference type="EMBL" id="NLAX01000008">
    <property type="protein sequence ID" value="PKS10994.1"/>
    <property type="molecule type" value="Genomic_DNA"/>
</dbReference>
<keyword evidence="4" id="KW-1185">Reference proteome</keyword>
<feature type="transmembrane region" description="Helical" evidence="2">
    <location>
        <begin position="167"/>
        <end position="190"/>
    </location>
</feature>
<keyword evidence="2" id="KW-0812">Transmembrane</keyword>